<dbReference type="InterPro" id="IPR007761">
    <property type="entry name" value="MtlR-like"/>
</dbReference>
<dbReference type="SUPFAM" id="SSF158668">
    <property type="entry name" value="MtlR-like"/>
    <property type="match status" value="1"/>
</dbReference>
<sequence length="174" mass="20396">MDDNPKIDIFSKFLKEFQDKTDRGASIMAGSMLDEKLKTILYDFPIDCKQTKDLIDGYGAPIGTFSSRLNLAFSLGLISEYEFQDCNTIRKIRNDFAHKFELDFSFEDQKIKSLCWNLNAPTPGDKETFKNKPRQLFVNGVTMLNANWLYREESVSKRKLERPDWQDITWRTRE</sequence>
<accession>A0A1I0PZM2</accession>
<dbReference type="InterPro" id="IPR038026">
    <property type="entry name" value="MtlR-like_sf"/>
</dbReference>
<dbReference type="PANTHER" id="PTHR37941">
    <property type="entry name" value="FUMARASE E-RELATED"/>
    <property type="match status" value="1"/>
</dbReference>
<reference evidence="2" key="1">
    <citation type="submission" date="2016-10" db="EMBL/GenBank/DDBJ databases">
        <authorList>
            <person name="Varghese N."/>
            <person name="Submissions S."/>
        </authorList>
    </citation>
    <scope>NUCLEOTIDE SEQUENCE [LARGE SCALE GENOMIC DNA]</scope>
    <source>
        <strain evidence="2">CGMCC 1.12402</strain>
    </source>
</reference>
<evidence type="ECO:0000313" key="2">
    <source>
        <dbReference type="Proteomes" id="UP000199437"/>
    </source>
</evidence>
<dbReference type="RefSeq" id="WP_090258312.1">
    <property type="nucleotide sequence ID" value="NZ_FOIR01000002.1"/>
</dbReference>
<dbReference type="AlphaFoldDB" id="A0A1I0PZM2"/>
<gene>
    <name evidence="1" type="ORF">SAMN05216290_1859</name>
</gene>
<dbReference type="EMBL" id="FOIR01000002">
    <property type="protein sequence ID" value="SEW19932.1"/>
    <property type="molecule type" value="Genomic_DNA"/>
</dbReference>
<dbReference type="OrthoDB" id="9814134at2"/>
<organism evidence="1 2">
    <name type="scientific">Roseivirga pacifica</name>
    <dbReference type="NCBI Taxonomy" id="1267423"/>
    <lineage>
        <taxon>Bacteria</taxon>
        <taxon>Pseudomonadati</taxon>
        <taxon>Bacteroidota</taxon>
        <taxon>Cytophagia</taxon>
        <taxon>Cytophagales</taxon>
        <taxon>Roseivirgaceae</taxon>
        <taxon>Roseivirga</taxon>
    </lineage>
</organism>
<name>A0A1I0PZM2_9BACT</name>
<keyword evidence="2" id="KW-1185">Reference proteome</keyword>
<dbReference type="PANTHER" id="PTHR37941:SF1">
    <property type="entry name" value="FUMARASE E-RELATED"/>
    <property type="match status" value="1"/>
</dbReference>
<dbReference type="GeneID" id="99986578"/>
<dbReference type="Gene3D" id="1.20.120.330">
    <property type="entry name" value="Nucleotidyltransferases domain 2"/>
    <property type="match status" value="1"/>
</dbReference>
<evidence type="ECO:0000313" key="1">
    <source>
        <dbReference type="EMBL" id="SEW19932.1"/>
    </source>
</evidence>
<proteinExistence type="predicted"/>
<dbReference type="GO" id="GO:0045892">
    <property type="term" value="P:negative regulation of DNA-templated transcription"/>
    <property type="evidence" value="ECO:0007669"/>
    <property type="project" value="TreeGrafter"/>
</dbReference>
<dbReference type="Proteomes" id="UP000199437">
    <property type="component" value="Unassembled WGS sequence"/>
</dbReference>
<protein>
    <submittedName>
        <fullName evidence="1">Mannitol repressor</fullName>
    </submittedName>
</protein>